<dbReference type="PANTHER" id="PTHR30417:SF1">
    <property type="entry name" value="N-ACETYLMURAMOYL-L-ALANINE AMIDASE AMID"/>
    <property type="match status" value="1"/>
</dbReference>
<protein>
    <recommendedName>
        <fullName evidence="2">N-acetylmuramoyl-L-alanine amidase</fullName>
        <ecNumber evidence="2">3.5.1.28</ecNumber>
    </recommendedName>
</protein>
<dbReference type="InterPro" id="IPR036505">
    <property type="entry name" value="Amidase/PGRP_sf"/>
</dbReference>
<reference evidence="8" key="1">
    <citation type="journal article" date="2019" name="Int. J. Syst. Evol. Microbiol.">
        <title>The Global Catalogue of Microorganisms (GCM) 10K type strain sequencing project: providing services to taxonomists for standard genome sequencing and annotation.</title>
        <authorList>
            <consortium name="The Broad Institute Genomics Platform"/>
            <consortium name="The Broad Institute Genome Sequencing Center for Infectious Disease"/>
            <person name="Wu L."/>
            <person name="Ma J."/>
        </authorList>
    </citation>
    <scope>NUCLEOTIDE SEQUENCE [LARGE SCALE GENOMIC DNA]</scope>
    <source>
        <strain evidence="8">CGMCC 1.12750</strain>
    </source>
</reference>
<comment type="catalytic activity">
    <reaction evidence="1">
        <text>Hydrolyzes the link between N-acetylmuramoyl residues and L-amino acid residues in certain cell-wall glycopeptides.</text>
        <dbReference type="EC" id="3.5.1.28"/>
    </reaction>
</comment>
<proteinExistence type="predicted"/>
<dbReference type="GO" id="GO:0008745">
    <property type="term" value="F:N-acetylmuramoyl-L-alanine amidase activity"/>
    <property type="evidence" value="ECO:0007669"/>
    <property type="project" value="UniProtKB-EC"/>
</dbReference>
<keyword evidence="8" id="KW-1185">Reference proteome</keyword>
<evidence type="ECO:0000256" key="2">
    <source>
        <dbReference type="ARBA" id="ARBA00011901"/>
    </source>
</evidence>
<comment type="caution">
    <text evidence="7">The sequence shown here is derived from an EMBL/GenBank/DDBJ whole genome shotgun (WGS) entry which is preliminary data.</text>
</comment>
<evidence type="ECO:0000256" key="1">
    <source>
        <dbReference type="ARBA" id="ARBA00001561"/>
    </source>
</evidence>
<evidence type="ECO:0000256" key="3">
    <source>
        <dbReference type="ARBA" id="ARBA00022801"/>
    </source>
</evidence>
<sequence length="245" mass="25929">MATVSPAGGIPARSGRPSARVPGALSPNCGPRRNGARPSLVVLHYTEMATAEDARARLCDPEAEVSAHYLVSRQGEVTALVPEELRAWHAGAGSWGAIEDVNSHSIGIELDNDGASPFPEPQMRALEGILAAILLRWQIAPAGVIAHSDMAPLRKRDPGPRFDWRRLALTGLSAWPDPHPPVPPDAAGFRALLRAAGYPDVADAALLTAFRLRFRPGAQGPLDPADMALAQGVSRFAVDRVATTA</sequence>
<feature type="domain" description="N-acetylmuramoyl-L-alanine amidase" evidence="6">
    <location>
        <begin position="26"/>
        <end position="159"/>
    </location>
</feature>
<dbReference type="PANTHER" id="PTHR30417">
    <property type="entry name" value="N-ACETYLMURAMOYL-L-ALANINE AMIDASE AMID"/>
    <property type="match status" value="1"/>
</dbReference>
<keyword evidence="4" id="KW-0961">Cell wall biogenesis/degradation</keyword>
<evidence type="ECO:0000313" key="7">
    <source>
        <dbReference type="EMBL" id="MFC7703825.1"/>
    </source>
</evidence>
<dbReference type="Gene3D" id="3.40.80.10">
    <property type="entry name" value="Peptidoglycan recognition protein-like"/>
    <property type="match status" value="1"/>
</dbReference>
<dbReference type="SUPFAM" id="SSF55846">
    <property type="entry name" value="N-acetylmuramoyl-L-alanine amidase-like"/>
    <property type="match status" value="1"/>
</dbReference>
<dbReference type="RefSeq" id="WP_377400913.1">
    <property type="nucleotide sequence ID" value="NZ_JBHTFQ010000003.1"/>
</dbReference>
<evidence type="ECO:0000256" key="5">
    <source>
        <dbReference type="SAM" id="MobiDB-lite"/>
    </source>
</evidence>
<gene>
    <name evidence="7" type="ORF">ACFQXB_06425</name>
</gene>
<dbReference type="InterPro" id="IPR051206">
    <property type="entry name" value="NAMLAA_amidase_2"/>
</dbReference>
<evidence type="ECO:0000256" key="4">
    <source>
        <dbReference type="ARBA" id="ARBA00023316"/>
    </source>
</evidence>
<accession>A0ABW2UJQ7</accession>
<dbReference type="Pfam" id="PF01510">
    <property type="entry name" value="Amidase_2"/>
    <property type="match status" value="1"/>
</dbReference>
<dbReference type="InterPro" id="IPR002502">
    <property type="entry name" value="Amidase_domain"/>
</dbReference>
<organism evidence="7 8">
    <name type="scientific">Plastorhodobacter daqingensis</name>
    <dbReference type="NCBI Taxonomy" id="1387281"/>
    <lineage>
        <taxon>Bacteria</taxon>
        <taxon>Pseudomonadati</taxon>
        <taxon>Pseudomonadota</taxon>
        <taxon>Alphaproteobacteria</taxon>
        <taxon>Rhodobacterales</taxon>
        <taxon>Paracoccaceae</taxon>
        <taxon>Plastorhodobacter</taxon>
    </lineage>
</organism>
<keyword evidence="3 7" id="KW-0378">Hydrolase</keyword>
<evidence type="ECO:0000313" key="8">
    <source>
        <dbReference type="Proteomes" id="UP001596516"/>
    </source>
</evidence>
<dbReference type="SMART" id="SM00644">
    <property type="entry name" value="Ami_2"/>
    <property type="match status" value="1"/>
</dbReference>
<dbReference type="Proteomes" id="UP001596516">
    <property type="component" value="Unassembled WGS sequence"/>
</dbReference>
<dbReference type="EC" id="3.5.1.28" evidence="2"/>
<evidence type="ECO:0000259" key="6">
    <source>
        <dbReference type="SMART" id="SM00644"/>
    </source>
</evidence>
<name>A0ABW2UJQ7_9RHOB</name>
<dbReference type="EMBL" id="JBHTFQ010000003">
    <property type="protein sequence ID" value="MFC7703825.1"/>
    <property type="molecule type" value="Genomic_DNA"/>
</dbReference>
<feature type="region of interest" description="Disordered" evidence="5">
    <location>
        <begin position="1"/>
        <end position="33"/>
    </location>
</feature>
<dbReference type="CDD" id="cd06583">
    <property type="entry name" value="PGRP"/>
    <property type="match status" value="1"/>
</dbReference>